<protein>
    <submittedName>
        <fullName evidence="5">Lrp/AsnC family transcriptional regulator</fullName>
    </submittedName>
</protein>
<dbReference type="RefSeq" id="WP_369704041.1">
    <property type="nucleotide sequence ID" value="NZ_JBGEWD010000006.1"/>
</dbReference>
<dbReference type="InterPro" id="IPR036390">
    <property type="entry name" value="WH_DNA-bd_sf"/>
</dbReference>
<dbReference type="PROSITE" id="PS50956">
    <property type="entry name" value="HTH_ASNC_2"/>
    <property type="match status" value="1"/>
</dbReference>
<dbReference type="InterPro" id="IPR036388">
    <property type="entry name" value="WH-like_DNA-bd_sf"/>
</dbReference>
<dbReference type="InterPro" id="IPR011008">
    <property type="entry name" value="Dimeric_a/b-barrel"/>
</dbReference>
<evidence type="ECO:0000313" key="5">
    <source>
        <dbReference type="EMBL" id="MEY8000154.1"/>
    </source>
</evidence>
<keyword evidence="1" id="KW-0805">Transcription regulation</keyword>
<evidence type="ECO:0000256" key="2">
    <source>
        <dbReference type="ARBA" id="ARBA00023125"/>
    </source>
</evidence>
<dbReference type="Pfam" id="PF01037">
    <property type="entry name" value="AsnC_trans_reg"/>
    <property type="match status" value="1"/>
</dbReference>
<dbReference type="SMART" id="SM00344">
    <property type="entry name" value="HTH_ASNC"/>
    <property type="match status" value="1"/>
</dbReference>
<evidence type="ECO:0000313" key="6">
    <source>
        <dbReference type="Proteomes" id="UP001564657"/>
    </source>
</evidence>
<accession>A0ABV4BMZ7</accession>
<dbReference type="InterPro" id="IPR000485">
    <property type="entry name" value="AsnC-type_HTH_dom"/>
</dbReference>
<evidence type="ECO:0000256" key="3">
    <source>
        <dbReference type="ARBA" id="ARBA00023163"/>
    </source>
</evidence>
<organism evidence="5 6">
    <name type="scientific">Clostridium moutaii</name>
    <dbReference type="NCBI Taxonomy" id="3240932"/>
    <lineage>
        <taxon>Bacteria</taxon>
        <taxon>Bacillati</taxon>
        <taxon>Bacillota</taxon>
        <taxon>Clostridia</taxon>
        <taxon>Eubacteriales</taxon>
        <taxon>Clostridiaceae</taxon>
        <taxon>Clostridium</taxon>
    </lineage>
</organism>
<dbReference type="SUPFAM" id="SSF46785">
    <property type="entry name" value="Winged helix' DNA-binding domain"/>
    <property type="match status" value="1"/>
</dbReference>
<dbReference type="InterPro" id="IPR019888">
    <property type="entry name" value="Tscrpt_reg_AsnC-like"/>
</dbReference>
<keyword evidence="3" id="KW-0804">Transcription</keyword>
<gene>
    <name evidence="5" type="ORF">AB8U03_08070</name>
</gene>
<dbReference type="InterPro" id="IPR019887">
    <property type="entry name" value="Tscrpt_reg_AsnC/Lrp_C"/>
</dbReference>
<name>A0ABV4BMZ7_9CLOT</name>
<feature type="domain" description="HTH asnC-type" evidence="4">
    <location>
        <begin position="1"/>
        <end position="62"/>
    </location>
</feature>
<dbReference type="CDD" id="cd00090">
    <property type="entry name" value="HTH_ARSR"/>
    <property type="match status" value="1"/>
</dbReference>
<dbReference type="InterPro" id="IPR011991">
    <property type="entry name" value="ArsR-like_HTH"/>
</dbReference>
<dbReference type="Gene3D" id="1.10.10.10">
    <property type="entry name" value="Winged helix-like DNA-binding domain superfamily/Winged helix DNA-binding domain"/>
    <property type="match status" value="1"/>
</dbReference>
<comment type="caution">
    <text evidence="5">The sequence shown here is derived from an EMBL/GenBank/DDBJ whole genome shotgun (WGS) entry which is preliminary data.</text>
</comment>
<reference evidence="5 6" key="1">
    <citation type="submission" date="2024-08" db="EMBL/GenBank/DDBJ databases">
        <title>Clostridium lapicellarii sp. nov., and Clostridium renhuaiense sp. nov., two species isolated from the mud in a fermentation cellar used for producing sauce-flavour Chinese liquors.</title>
        <authorList>
            <person name="Yang F."/>
            <person name="Wang H."/>
            <person name="Chen L.Q."/>
            <person name="Zhou N."/>
            <person name="Lu J.J."/>
            <person name="Pu X.X."/>
            <person name="Wan B."/>
            <person name="Wang L."/>
            <person name="Liu S.J."/>
        </authorList>
    </citation>
    <scope>NUCLEOTIDE SEQUENCE [LARGE SCALE GENOMIC DNA]</scope>
    <source>
        <strain evidence="5 6">MT-5</strain>
    </source>
</reference>
<keyword evidence="6" id="KW-1185">Reference proteome</keyword>
<dbReference type="Proteomes" id="UP001564657">
    <property type="component" value="Unassembled WGS sequence"/>
</dbReference>
<dbReference type="Pfam" id="PF13404">
    <property type="entry name" value="HTH_AsnC-type"/>
    <property type="match status" value="1"/>
</dbReference>
<dbReference type="PRINTS" id="PR00033">
    <property type="entry name" value="HTHASNC"/>
</dbReference>
<keyword evidence="2" id="KW-0238">DNA-binding</keyword>
<dbReference type="EMBL" id="JBGEWD010000006">
    <property type="protein sequence ID" value="MEY8000154.1"/>
    <property type="molecule type" value="Genomic_DNA"/>
</dbReference>
<dbReference type="PANTHER" id="PTHR30154:SF53">
    <property type="entry name" value="HTH-TYPE TRANSCRIPTIONAL REGULATOR LRPC"/>
    <property type="match status" value="1"/>
</dbReference>
<dbReference type="PANTHER" id="PTHR30154">
    <property type="entry name" value="LEUCINE-RESPONSIVE REGULATORY PROTEIN"/>
    <property type="match status" value="1"/>
</dbReference>
<dbReference type="Gene3D" id="3.30.70.920">
    <property type="match status" value="1"/>
</dbReference>
<dbReference type="SUPFAM" id="SSF54909">
    <property type="entry name" value="Dimeric alpha+beta barrel"/>
    <property type="match status" value="1"/>
</dbReference>
<proteinExistence type="predicted"/>
<evidence type="ECO:0000259" key="4">
    <source>
        <dbReference type="PROSITE" id="PS50956"/>
    </source>
</evidence>
<sequence length="148" mass="16895">MDATDYKIIHILLEDGRISMKELAKKVPLSPPAVAERIKRLEDSKIISGYKAIIDYSKLGKNINVLINLDMKVEKTEKFMKFIGNEDAIVECHHVTGPYCKIIKACVDNIVELEKLIQRIQKFGNTETFIILSSIIKEQISFNSQENK</sequence>
<evidence type="ECO:0000256" key="1">
    <source>
        <dbReference type="ARBA" id="ARBA00023015"/>
    </source>
</evidence>